<dbReference type="Proteomes" id="UP001164250">
    <property type="component" value="Chromosome 10"/>
</dbReference>
<sequence length="139" mass="16397">MVRTRQSVTTTINNLLVVLKMEHDICMITIKSCPRRKYGDVSQKLLVVSQREDAKRTLSTYDFDQEAARNEMENMIILHEYPIAMVDHVGFRKFCSIMQPLFTVVCRRTIKKDIMKIYKVEKKSMEMLKNNLGRIAYHH</sequence>
<evidence type="ECO:0000313" key="1">
    <source>
        <dbReference type="EMBL" id="KAJ0086327.1"/>
    </source>
</evidence>
<reference evidence="2" key="1">
    <citation type="journal article" date="2023" name="G3 (Bethesda)">
        <title>Genome assembly and association tests identify interacting loci associated with vigor, precocity, and sex in interspecific pistachio rootstocks.</title>
        <authorList>
            <person name="Palmer W."/>
            <person name="Jacygrad E."/>
            <person name="Sagayaradj S."/>
            <person name="Cavanaugh K."/>
            <person name="Han R."/>
            <person name="Bertier L."/>
            <person name="Beede B."/>
            <person name="Kafkas S."/>
            <person name="Golino D."/>
            <person name="Preece J."/>
            <person name="Michelmore R."/>
        </authorList>
    </citation>
    <scope>NUCLEOTIDE SEQUENCE [LARGE SCALE GENOMIC DNA]</scope>
</reference>
<keyword evidence="2" id="KW-1185">Reference proteome</keyword>
<organism evidence="1 2">
    <name type="scientific">Pistacia atlantica</name>
    <dbReference type="NCBI Taxonomy" id="434234"/>
    <lineage>
        <taxon>Eukaryota</taxon>
        <taxon>Viridiplantae</taxon>
        <taxon>Streptophyta</taxon>
        <taxon>Embryophyta</taxon>
        <taxon>Tracheophyta</taxon>
        <taxon>Spermatophyta</taxon>
        <taxon>Magnoliopsida</taxon>
        <taxon>eudicotyledons</taxon>
        <taxon>Gunneridae</taxon>
        <taxon>Pentapetalae</taxon>
        <taxon>rosids</taxon>
        <taxon>malvids</taxon>
        <taxon>Sapindales</taxon>
        <taxon>Anacardiaceae</taxon>
        <taxon>Pistacia</taxon>
    </lineage>
</organism>
<protein>
    <submittedName>
        <fullName evidence="1">Uncharacterized protein</fullName>
    </submittedName>
</protein>
<accession>A0ACC1AGU3</accession>
<name>A0ACC1AGU3_9ROSI</name>
<dbReference type="EMBL" id="CM047906">
    <property type="protein sequence ID" value="KAJ0086327.1"/>
    <property type="molecule type" value="Genomic_DNA"/>
</dbReference>
<gene>
    <name evidence="1" type="ORF">Patl1_07528</name>
</gene>
<comment type="caution">
    <text evidence="1">The sequence shown here is derived from an EMBL/GenBank/DDBJ whole genome shotgun (WGS) entry which is preliminary data.</text>
</comment>
<proteinExistence type="predicted"/>
<evidence type="ECO:0000313" key="2">
    <source>
        <dbReference type="Proteomes" id="UP001164250"/>
    </source>
</evidence>